<dbReference type="EMBL" id="RBWU01000001">
    <property type="protein sequence ID" value="RKS78876.1"/>
    <property type="molecule type" value="Genomic_DNA"/>
</dbReference>
<dbReference type="OrthoDB" id="5184419at2"/>
<evidence type="ECO:0000313" key="3">
    <source>
        <dbReference type="EMBL" id="RKS78876.1"/>
    </source>
</evidence>
<feature type="domain" description="HTH cro/C1-type" evidence="2">
    <location>
        <begin position="12"/>
        <end position="68"/>
    </location>
</feature>
<name>A0A495QY74_9ACTN</name>
<evidence type="ECO:0000259" key="2">
    <source>
        <dbReference type="PROSITE" id="PS50943"/>
    </source>
</evidence>
<dbReference type="PROSITE" id="PS50943">
    <property type="entry name" value="HTH_CROC1"/>
    <property type="match status" value="1"/>
</dbReference>
<reference evidence="3 4" key="1">
    <citation type="submission" date="2018-10" db="EMBL/GenBank/DDBJ databases">
        <title>Genomic Encyclopedia of Archaeal and Bacterial Type Strains, Phase II (KMG-II): from individual species to whole genera.</title>
        <authorList>
            <person name="Goeker M."/>
        </authorList>
    </citation>
    <scope>NUCLEOTIDE SEQUENCE [LARGE SCALE GENOMIC DNA]</scope>
    <source>
        <strain evidence="3 4">DSM 43383</strain>
    </source>
</reference>
<dbReference type="InterPro" id="IPR010982">
    <property type="entry name" value="Lambda_DNA-bd_dom_sf"/>
</dbReference>
<dbReference type="Proteomes" id="UP000274601">
    <property type="component" value="Unassembled WGS sequence"/>
</dbReference>
<dbReference type="SUPFAM" id="SSF48452">
    <property type="entry name" value="TPR-like"/>
    <property type="match status" value="1"/>
</dbReference>
<comment type="caution">
    <text evidence="3">The sequence shown here is derived from an EMBL/GenBank/DDBJ whole genome shotgun (WGS) entry which is preliminary data.</text>
</comment>
<dbReference type="GO" id="GO:0003677">
    <property type="term" value="F:DNA binding"/>
    <property type="evidence" value="ECO:0007669"/>
    <property type="project" value="InterPro"/>
</dbReference>
<dbReference type="AlphaFoldDB" id="A0A495QY74"/>
<dbReference type="SUPFAM" id="SSF47413">
    <property type="entry name" value="lambda repressor-like DNA-binding domains"/>
    <property type="match status" value="1"/>
</dbReference>
<feature type="region of interest" description="Disordered" evidence="1">
    <location>
        <begin position="426"/>
        <end position="447"/>
    </location>
</feature>
<dbReference type="Pfam" id="PF13560">
    <property type="entry name" value="HTH_31"/>
    <property type="match status" value="1"/>
</dbReference>
<dbReference type="InterPro" id="IPR011990">
    <property type="entry name" value="TPR-like_helical_dom_sf"/>
</dbReference>
<dbReference type="SMART" id="SM00530">
    <property type="entry name" value="HTH_XRE"/>
    <property type="match status" value="1"/>
</dbReference>
<evidence type="ECO:0000256" key="1">
    <source>
        <dbReference type="SAM" id="MobiDB-lite"/>
    </source>
</evidence>
<sequence length="447" mass="48826">MSQRPTEFGAELRRRRLEVGLSLGGLAQRVHYSKGQLSKVERGIKRPSRDLARLCDAVLDAKGALAALVLDHPSGTRPTVETSVDEEVWLMRLSSDGQSRFEPMSRRQAVVAGAASIAGMSIGLPTISAKAEASTLLGAFRALFDQYRQLGQVASPGLLLPVLIAQTHAIQELSRQVGAHSRQELLRLGSRYAEYIGWLVQENGDEHGALWWTRRAVDLAETGGDHHLAAYAMVRRALVTLYREDAQQTIELARQAQRGSVPPRICGLAAQREAQGHALAGDYDACMRSLERARTMLARHTESSDSPVLGTTSLTDPAEMVRGWCLHDLGRPGAAAQVIETQLAQVPPGAVRARVRFGVRQALAHAMDGEIDHACQLTRELLPGITATGSATVSADLRKLARTLHRHPKNSSVRRLMPELGAALRATTHQGDQDAGRIHQLPHRRRR</sequence>
<proteinExistence type="predicted"/>
<dbReference type="Gene3D" id="1.10.260.40">
    <property type="entry name" value="lambda repressor-like DNA-binding domains"/>
    <property type="match status" value="1"/>
</dbReference>
<gene>
    <name evidence="3" type="ORF">BZB76_0310</name>
</gene>
<protein>
    <submittedName>
        <fullName evidence="3">Helix-turn-helix protein</fullName>
    </submittedName>
</protein>
<keyword evidence="4" id="KW-1185">Reference proteome</keyword>
<accession>A0A495QY74</accession>
<organism evidence="3 4">
    <name type="scientific">Actinomadura pelletieri DSM 43383</name>
    <dbReference type="NCBI Taxonomy" id="1120940"/>
    <lineage>
        <taxon>Bacteria</taxon>
        <taxon>Bacillati</taxon>
        <taxon>Actinomycetota</taxon>
        <taxon>Actinomycetes</taxon>
        <taxon>Streptosporangiales</taxon>
        <taxon>Thermomonosporaceae</taxon>
        <taxon>Actinomadura</taxon>
    </lineage>
</organism>
<dbReference type="InterPro" id="IPR001387">
    <property type="entry name" value="Cro/C1-type_HTH"/>
</dbReference>
<evidence type="ECO:0000313" key="4">
    <source>
        <dbReference type="Proteomes" id="UP000274601"/>
    </source>
</evidence>
<dbReference type="CDD" id="cd00093">
    <property type="entry name" value="HTH_XRE"/>
    <property type="match status" value="1"/>
</dbReference>
<dbReference type="RefSeq" id="WP_121433377.1">
    <property type="nucleotide sequence ID" value="NZ_RBWU01000001.1"/>
</dbReference>